<dbReference type="GO" id="GO:0006310">
    <property type="term" value="P:DNA recombination"/>
    <property type="evidence" value="ECO:0007669"/>
    <property type="project" value="InterPro"/>
</dbReference>
<dbReference type="InterPro" id="IPR001667">
    <property type="entry name" value="DDH_dom"/>
</dbReference>
<comment type="similarity">
    <text evidence="1">Belongs to the RecJ family.</text>
</comment>
<protein>
    <recommendedName>
        <fullName evidence="2">Single-stranded-DNA-specific exonuclease RecJ</fullName>
    </recommendedName>
</protein>
<keyword evidence="10" id="KW-1185">Reference proteome</keyword>
<dbReference type="Proteomes" id="UP001056539">
    <property type="component" value="Chromosome"/>
</dbReference>
<evidence type="ECO:0000256" key="7">
    <source>
        <dbReference type="ARBA" id="ARBA00026073"/>
    </source>
</evidence>
<dbReference type="Pfam" id="PF17768">
    <property type="entry name" value="RecJ_OB"/>
    <property type="match status" value="1"/>
</dbReference>
<keyword evidence="5 9" id="KW-0269">Exonuclease</keyword>
<dbReference type="InterPro" id="IPR038763">
    <property type="entry name" value="DHH_sf"/>
</dbReference>
<dbReference type="GO" id="GO:0003677">
    <property type="term" value="F:DNA binding"/>
    <property type="evidence" value="ECO:0007669"/>
    <property type="project" value="InterPro"/>
</dbReference>
<dbReference type="RefSeq" id="WP_271436095.1">
    <property type="nucleotide sequence ID" value="NZ_CP073355.1"/>
</dbReference>
<dbReference type="SMART" id="SM00479">
    <property type="entry name" value="EXOIII"/>
    <property type="match status" value="1"/>
</dbReference>
<dbReference type="InterPro" id="IPR003156">
    <property type="entry name" value="DHHA1_dom"/>
</dbReference>
<evidence type="ECO:0000256" key="6">
    <source>
        <dbReference type="ARBA" id="ARBA00025483"/>
    </source>
</evidence>
<dbReference type="GO" id="GO:0008409">
    <property type="term" value="F:5'-3' exonuclease activity"/>
    <property type="evidence" value="ECO:0007669"/>
    <property type="project" value="InterPro"/>
</dbReference>
<dbReference type="InterPro" id="IPR004610">
    <property type="entry name" value="RecJ"/>
</dbReference>
<dbReference type="GO" id="GO:0003887">
    <property type="term" value="F:DNA-directed DNA polymerase activity"/>
    <property type="evidence" value="ECO:0007669"/>
    <property type="project" value="InterPro"/>
</dbReference>
<dbReference type="EMBL" id="CP073355">
    <property type="protein sequence ID" value="URA10965.1"/>
    <property type="molecule type" value="Genomic_DNA"/>
</dbReference>
<reference evidence="9" key="2">
    <citation type="submission" date="2022-06" db="EMBL/GenBank/DDBJ databases">
        <title>Thermospira aquatica gen. nov., sp. nov.</title>
        <authorList>
            <person name="Ben Ali Gam Z."/>
            <person name="Labat M."/>
        </authorList>
    </citation>
    <scope>NUCLEOTIDE SEQUENCE</scope>
    <source>
        <strain evidence="9">F1F22</strain>
    </source>
</reference>
<comment type="subunit">
    <text evidence="7">DNA polymerase III contains a core (composed of alpha, epsilon and theta chains) that associates with a tau subunit. This core dimerizes to form the POLIII' complex. PolIII' associates with the gamma complex (composed of gamma, delta, delta', psi and chi chains) and with the beta chain to form the complete DNA polymerase III complex.</text>
</comment>
<dbReference type="Pfam" id="PF00929">
    <property type="entry name" value="RNase_T"/>
    <property type="match status" value="1"/>
</dbReference>
<dbReference type="FunFam" id="3.30.420.10:FF:000045">
    <property type="entry name" value="3'-5' exonuclease DinG"/>
    <property type="match status" value="1"/>
</dbReference>
<dbReference type="InterPro" id="IPR012337">
    <property type="entry name" value="RNaseH-like_sf"/>
</dbReference>
<reference evidence="9" key="1">
    <citation type="submission" date="2021-04" db="EMBL/GenBank/DDBJ databases">
        <authorList>
            <person name="Postec A."/>
        </authorList>
    </citation>
    <scope>NUCLEOTIDE SEQUENCE</scope>
    <source>
        <strain evidence="9">F1F22</strain>
    </source>
</reference>
<dbReference type="KEGG" id="taqu:KDW03_03945"/>
<sequence>MHSAKNRIWKMPQINKKKLEELKSRLPIPIMDLLLKTLVNRGYQTPEHILRYLKPHFLQLPSPFLFKDMEKAVARILQAIQNDENILIFGDKDVDGVTATAILQKTLQKFKANVAFRVPEGDDKYGLSPEIIQWAATEGFDLIITVDCGITAIEEVKQAKKLGIDVIITDHHEPRPQLPEAYALINPKIPECGYPFPYLSGASVSMNLAWALLEAHFLHEYHGQEFVFCDVETTGLNPSRDEIIEIAAIKIKNGVIIDTFECLVQINQPLSGEITRLTGITEDMIRQNGLSPREAFEKFIEFVGKRKLIGHNIADFDLRFLQQGIRKYLGKPFSPPIEDTLRLSKILCPKVKDHKLNTIAQEFGIYVDTSELHRARFDAELCGRVYRSMILQRNHPLIQSLQDIMGLAAIGTIADIMPLIEENRTIVKNGLEFLRYSSIGLIKLIQSQDIPIQKVTVKDIGWGIAPLLNSPGRVGQASISVELLLSSKIHEVDELLSHIVSKDSERRQQFDQNLKNIEKKLTPETLDETVIIVESAEISKNSTGLLSNKLSLQYQKPVVVIALQEKEAIGSVRSAVNFNVINMLEHCGDILLQFGGHKAAGGFTITIENLPIFKQRVLEYYEKSRQENTQDTILVDSELDRLQDITLENLVYLENMMAPIGTQNELPRLFISKVRFMNPYFFGKEKDHFQCLVVKGETTLPAVGWSMKETLMNYGFEKFSDQWFDIVAVPNINRYNDIEQVRLELVDIALHPYERK</sequence>
<dbReference type="GO" id="GO:0006260">
    <property type="term" value="P:DNA replication"/>
    <property type="evidence" value="ECO:0007669"/>
    <property type="project" value="InterPro"/>
</dbReference>
<dbReference type="Gene3D" id="3.90.1640.30">
    <property type="match status" value="2"/>
</dbReference>
<dbReference type="InterPro" id="IPR013520">
    <property type="entry name" value="Ribonucl_H"/>
</dbReference>
<feature type="domain" description="Exonuclease" evidence="8">
    <location>
        <begin position="225"/>
        <end position="395"/>
    </location>
</feature>
<gene>
    <name evidence="9" type="primary">recJ</name>
    <name evidence="9" type="ORF">KDW03_03945</name>
</gene>
<dbReference type="Pfam" id="PF01368">
    <property type="entry name" value="DHH"/>
    <property type="match status" value="1"/>
</dbReference>
<dbReference type="NCBIfam" id="TIGR00573">
    <property type="entry name" value="dnaq"/>
    <property type="match status" value="1"/>
</dbReference>
<dbReference type="PANTHER" id="PTHR30255:SF2">
    <property type="entry name" value="SINGLE-STRANDED-DNA-SPECIFIC EXONUCLEASE RECJ"/>
    <property type="match status" value="1"/>
</dbReference>
<evidence type="ECO:0000256" key="3">
    <source>
        <dbReference type="ARBA" id="ARBA00022722"/>
    </source>
</evidence>
<evidence type="ECO:0000256" key="4">
    <source>
        <dbReference type="ARBA" id="ARBA00022801"/>
    </source>
</evidence>
<comment type="function">
    <text evidence="6">DNA polymerase III is a complex, multichain enzyme responsible for most of the replicative synthesis in bacteria. The epsilon subunit contain the editing function and is a proofreading 3'-5' exonuclease.</text>
</comment>
<dbReference type="CDD" id="cd06127">
    <property type="entry name" value="DEDDh"/>
    <property type="match status" value="1"/>
</dbReference>
<dbReference type="NCBIfam" id="TIGR00644">
    <property type="entry name" value="recJ"/>
    <property type="match status" value="1"/>
</dbReference>
<evidence type="ECO:0000313" key="9">
    <source>
        <dbReference type="EMBL" id="URA10965.1"/>
    </source>
</evidence>
<dbReference type="SUPFAM" id="SSF64182">
    <property type="entry name" value="DHH phosphoesterases"/>
    <property type="match status" value="2"/>
</dbReference>
<organism evidence="9 10">
    <name type="scientific">Thermospira aquatica</name>
    <dbReference type="NCBI Taxonomy" id="2828656"/>
    <lineage>
        <taxon>Bacteria</taxon>
        <taxon>Pseudomonadati</taxon>
        <taxon>Spirochaetota</taxon>
        <taxon>Spirochaetia</taxon>
        <taxon>Brevinematales</taxon>
        <taxon>Thermospiraceae</taxon>
        <taxon>Thermospira</taxon>
    </lineage>
</organism>
<keyword evidence="3" id="KW-0540">Nuclease</keyword>
<proteinExistence type="inferred from homology"/>
<dbReference type="Pfam" id="PF02272">
    <property type="entry name" value="DHHA1"/>
    <property type="match status" value="1"/>
</dbReference>
<keyword evidence="4" id="KW-0378">Hydrolase</keyword>
<dbReference type="GO" id="GO:0006281">
    <property type="term" value="P:DNA repair"/>
    <property type="evidence" value="ECO:0007669"/>
    <property type="project" value="InterPro"/>
</dbReference>
<dbReference type="InterPro" id="IPR041122">
    <property type="entry name" value="RecJ_OB"/>
</dbReference>
<evidence type="ECO:0000259" key="8">
    <source>
        <dbReference type="SMART" id="SM00479"/>
    </source>
</evidence>
<name>A0AAX3BFA9_9SPIR</name>
<accession>A0AAX3BFA9</accession>
<dbReference type="Gene3D" id="3.10.310.30">
    <property type="match status" value="1"/>
</dbReference>
<dbReference type="InterPro" id="IPR006054">
    <property type="entry name" value="DnaQ"/>
</dbReference>
<evidence type="ECO:0000256" key="1">
    <source>
        <dbReference type="ARBA" id="ARBA00005915"/>
    </source>
</evidence>
<dbReference type="AlphaFoldDB" id="A0AAX3BFA9"/>
<dbReference type="InterPro" id="IPR051673">
    <property type="entry name" value="SSDNA_exonuclease_RecJ"/>
</dbReference>
<evidence type="ECO:0000256" key="5">
    <source>
        <dbReference type="ARBA" id="ARBA00022839"/>
    </source>
</evidence>
<evidence type="ECO:0000313" key="10">
    <source>
        <dbReference type="Proteomes" id="UP001056539"/>
    </source>
</evidence>
<dbReference type="PANTHER" id="PTHR30255">
    <property type="entry name" value="SINGLE-STRANDED-DNA-SPECIFIC EXONUCLEASE RECJ"/>
    <property type="match status" value="1"/>
</dbReference>
<dbReference type="SUPFAM" id="SSF53098">
    <property type="entry name" value="Ribonuclease H-like"/>
    <property type="match status" value="1"/>
</dbReference>
<evidence type="ECO:0000256" key="2">
    <source>
        <dbReference type="ARBA" id="ARBA00019841"/>
    </source>
</evidence>